<sequence>MVSINGENIDGFDNKPLIIYLNEKNYVISRIAVERNGKIVPKTEYSNTILCDRDCIEIVHFVGGG</sequence>
<gene>
    <name evidence="1" type="primary">thiS</name>
    <name evidence="1" type="ORF">FYJ33_04650</name>
</gene>
<dbReference type="Pfam" id="PF02597">
    <property type="entry name" value="ThiS"/>
    <property type="match status" value="1"/>
</dbReference>
<protein>
    <submittedName>
        <fullName evidence="1">Sulfur carrier protein ThiS</fullName>
    </submittedName>
</protein>
<reference evidence="1 2" key="1">
    <citation type="submission" date="2019-08" db="EMBL/GenBank/DDBJ databases">
        <title>In-depth cultivation of the pig gut microbiome towards novel bacterial diversity and tailored functional studies.</title>
        <authorList>
            <person name="Wylensek D."/>
            <person name="Hitch T.C.A."/>
            <person name="Clavel T."/>
        </authorList>
    </citation>
    <scope>NUCLEOTIDE SEQUENCE [LARGE SCALE GENOMIC DNA]</scope>
    <source>
        <strain evidence="1 2">WCA-383-APC-5B</strain>
    </source>
</reference>
<dbReference type="InterPro" id="IPR016155">
    <property type="entry name" value="Mopterin_synth/thiamin_S_b"/>
</dbReference>
<organism evidence="1 2">
    <name type="scientific">Inconstantimicrobium porci</name>
    <dbReference type="NCBI Taxonomy" id="2652291"/>
    <lineage>
        <taxon>Bacteria</taxon>
        <taxon>Bacillati</taxon>
        <taxon>Bacillota</taxon>
        <taxon>Clostridia</taxon>
        <taxon>Eubacteriales</taxon>
        <taxon>Clostridiaceae</taxon>
        <taxon>Inconstantimicrobium</taxon>
    </lineage>
</organism>
<dbReference type="CDD" id="cd00565">
    <property type="entry name" value="Ubl_ThiS"/>
    <property type="match status" value="1"/>
</dbReference>
<dbReference type="PANTHER" id="PTHR34472:SF1">
    <property type="entry name" value="SULFUR CARRIER PROTEIN THIS"/>
    <property type="match status" value="1"/>
</dbReference>
<dbReference type="EMBL" id="VULX01000004">
    <property type="protein sequence ID" value="MSR90726.1"/>
    <property type="molecule type" value="Genomic_DNA"/>
</dbReference>
<keyword evidence="2" id="KW-1185">Reference proteome</keyword>
<accession>A0A7X2MX65</accession>
<comment type="caution">
    <text evidence="1">The sequence shown here is derived from an EMBL/GenBank/DDBJ whole genome shotgun (WGS) entry which is preliminary data.</text>
</comment>
<dbReference type="InterPro" id="IPR003749">
    <property type="entry name" value="ThiS/MoaD-like"/>
</dbReference>
<dbReference type="InterPro" id="IPR012675">
    <property type="entry name" value="Beta-grasp_dom_sf"/>
</dbReference>
<dbReference type="SUPFAM" id="SSF54285">
    <property type="entry name" value="MoaD/ThiS"/>
    <property type="match status" value="1"/>
</dbReference>
<dbReference type="AlphaFoldDB" id="A0A7X2MX65"/>
<evidence type="ECO:0000313" key="1">
    <source>
        <dbReference type="EMBL" id="MSR90726.1"/>
    </source>
</evidence>
<dbReference type="Gene3D" id="3.10.20.30">
    <property type="match status" value="1"/>
</dbReference>
<dbReference type="NCBIfam" id="TIGR01683">
    <property type="entry name" value="thiS"/>
    <property type="match status" value="1"/>
</dbReference>
<proteinExistence type="predicted"/>
<dbReference type="InterPro" id="IPR010035">
    <property type="entry name" value="Thi_S"/>
</dbReference>
<dbReference type="PANTHER" id="PTHR34472">
    <property type="entry name" value="SULFUR CARRIER PROTEIN THIS"/>
    <property type="match status" value="1"/>
</dbReference>
<dbReference type="RefSeq" id="WP_154530609.1">
    <property type="nucleotide sequence ID" value="NZ_JAQXTV010000134.1"/>
</dbReference>
<dbReference type="Proteomes" id="UP000460287">
    <property type="component" value="Unassembled WGS sequence"/>
</dbReference>
<evidence type="ECO:0000313" key="2">
    <source>
        <dbReference type="Proteomes" id="UP000460287"/>
    </source>
</evidence>
<name>A0A7X2MX65_9CLOT</name>